<dbReference type="SUPFAM" id="SSF56784">
    <property type="entry name" value="HAD-like"/>
    <property type="match status" value="1"/>
</dbReference>
<accession>A0A1F5EWW0</accession>
<dbReference type="AlphaFoldDB" id="A0A1F5EWW0"/>
<dbReference type="Proteomes" id="UP000177390">
    <property type="component" value="Unassembled WGS sequence"/>
</dbReference>
<dbReference type="SFLD" id="SFLDS00003">
    <property type="entry name" value="Haloacid_Dehalogenase"/>
    <property type="match status" value="1"/>
</dbReference>
<sequence length="255" mass="28937">MSFISKETKEARLPQPPRYIIFDMDGVIFDTPRICFEVHQIMAKAINGCCFTIEDQRKLLLEKETSGRSSLEIFLQMIGETTSNLTEKDFEELETYRFSLASERIGSRDLLRPGVKELIDWLIDQGRTVCLATKSRSDFVNFLFDNNRGLSLNQFHLVVTRSDLVSYKRTKTDINRLLLSKIGSLVNETVTGDQCLMFEDSPHGVFAAKEAGIGTVIAIPDGISWDFEETRQVFDTADFVVPDLISVLSDWSKSN</sequence>
<dbReference type="Gene3D" id="1.10.150.240">
    <property type="entry name" value="Putative phosphatase, domain 2"/>
    <property type="match status" value="1"/>
</dbReference>
<gene>
    <name evidence="1" type="ORF">A3D09_00295</name>
</gene>
<dbReference type="Gene3D" id="3.40.50.1000">
    <property type="entry name" value="HAD superfamily/HAD-like"/>
    <property type="match status" value="1"/>
</dbReference>
<reference evidence="1 2" key="1">
    <citation type="journal article" date="2016" name="Nat. Commun.">
        <title>Thousands of microbial genomes shed light on interconnected biogeochemical processes in an aquifer system.</title>
        <authorList>
            <person name="Anantharaman K."/>
            <person name="Brown C.T."/>
            <person name="Hug L.A."/>
            <person name="Sharon I."/>
            <person name="Castelle C.J."/>
            <person name="Probst A.J."/>
            <person name="Thomas B.C."/>
            <person name="Singh A."/>
            <person name="Wilkins M.J."/>
            <person name="Karaoz U."/>
            <person name="Brodie E.L."/>
            <person name="Williams K.H."/>
            <person name="Hubbard S.S."/>
            <person name="Banfield J.F."/>
        </authorList>
    </citation>
    <scope>NUCLEOTIDE SEQUENCE [LARGE SCALE GENOMIC DNA]</scope>
</reference>
<dbReference type="Pfam" id="PF00702">
    <property type="entry name" value="Hydrolase"/>
    <property type="match status" value="1"/>
</dbReference>
<dbReference type="PANTHER" id="PTHR18901:SF38">
    <property type="entry name" value="PSEUDOURIDINE-5'-PHOSPHATASE"/>
    <property type="match status" value="1"/>
</dbReference>
<dbReference type="PANTHER" id="PTHR18901">
    <property type="entry name" value="2-DEOXYGLUCOSE-6-PHOSPHATE PHOSPHATASE 2"/>
    <property type="match status" value="1"/>
</dbReference>
<dbReference type="InterPro" id="IPR023198">
    <property type="entry name" value="PGP-like_dom2"/>
</dbReference>
<protein>
    <recommendedName>
        <fullName evidence="3">FCP1 homology domain-containing protein</fullName>
    </recommendedName>
</protein>
<proteinExistence type="predicted"/>
<name>A0A1F5EWW0_9BACT</name>
<dbReference type="InterPro" id="IPR023214">
    <property type="entry name" value="HAD_sf"/>
</dbReference>
<comment type="caution">
    <text evidence="1">The sequence shown here is derived from an EMBL/GenBank/DDBJ whole genome shotgun (WGS) entry which is preliminary data.</text>
</comment>
<evidence type="ECO:0008006" key="3">
    <source>
        <dbReference type="Google" id="ProtNLM"/>
    </source>
</evidence>
<organism evidence="1 2">
    <name type="scientific">Candidatus Collierbacteria bacterium RIFCSPHIGHO2_02_FULL_49_10</name>
    <dbReference type="NCBI Taxonomy" id="1817723"/>
    <lineage>
        <taxon>Bacteria</taxon>
        <taxon>Candidatus Collieribacteriota</taxon>
    </lineage>
</organism>
<evidence type="ECO:0000313" key="1">
    <source>
        <dbReference type="EMBL" id="OGD71918.1"/>
    </source>
</evidence>
<dbReference type="InterPro" id="IPR036412">
    <property type="entry name" value="HAD-like_sf"/>
</dbReference>
<dbReference type="EMBL" id="MFAH01000012">
    <property type="protein sequence ID" value="OGD71918.1"/>
    <property type="molecule type" value="Genomic_DNA"/>
</dbReference>
<dbReference type="SFLD" id="SFLDG01129">
    <property type="entry name" value="C1.5:_HAD__Beta-PGM__Phosphata"/>
    <property type="match status" value="1"/>
</dbReference>
<evidence type="ECO:0000313" key="2">
    <source>
        <dbReference type="Proteomes" id="UP000177390"/>
    </source>
</evidence>